<dbReference type="EMBL" id="CP018145">
    <property type="protein sequence ID" value="ASJ55339.1"/>
    <property type="molecule type" value="Genomic_DNA"/>
</dbReference>
<protein>
    <recommendedName>
        <fullName evidence="3">Transposase</fullName>
    </recommendedName>
</protein>
<reference evidence="1 2" key="1">
    <citation type="submission" date="2016-11" db="EMBL/GenBank/DDBJ databases">
        <authorList>
            <person name="Jaros S."/>
            <person name="Januszkiewicz K."/>
            <person name="Wedrychowicz H."/>
        </authorList>
    </citation>
    <scope>NUCLEOTIDE SEQUENCE [LARGE SCALE GENOMIC DNA]</scope>
    <source>
        <strain evidence="1 2">NF2</strain>
    </source>
</reference>
<evidence type="ECO:0008006" key="3">
    <source>
        <dbReference type="Google" id="ProtNLM"/>
    </source>
</evidence>
<dbReference type="KEGG" id="bfm:BP422_18370"/>
<gene>
    <name evidence="1" type="ORF">BP422_18370</name>
</gene>
<evidence type="ECO:0000313" key="2">
    <source>
        <dbReference type="Proteomes" id="UP000197781"/>
    </source>
</evidence>
<accession>A0A220MKN6</accession>
<dbReference type="Proteomes" id="UP000197781">
    <property type="component" value="Chromosome"/>
</dbReference>
<dbReference type="RefSeq" id="WP_088909015.1">
    <property type="nucleotide sequence ID" value="NZ_CP018145.1"/>
</dbReference>
<name>A0A220MKN6_9BACL</name>
<dbReference type="AlphaFoldDB" id="A0A220MKN6"/>
<organism evidence="1 2">
    <name type="scientific">Brevibacillus formosus</name>
    <dbReference type="NCBI Taxonomy" id="54913"/>
    <lineage>
        <taxon>Bacteria</taxon>
        <taxon>Bacillati</taxon>
        <taxon>Bacillota</taxon>
        <taxon>Bacilli</taxon>
        <taxon>Bacillales</taxon>
        <taxon>Paenibacillaceae</taxon>
        <taxon>Brevibacillus</taxon>
    </lineage>
</organism>
<proteinExistence type="predicted"/>
<evidence type="ECO:0000313" key="1">
    <source>
        <dbReference type="EMBL" id="ASJ55339.1"/>
    </source>
</evidence>
<sequence length="64" mass="7381">MRGTGLNRVLTILGNMEQYGTERHVKNACKEWLLVSRSVIDSMIDALQDEEERPRAHKINISKE</sequence>